<keyword evidence="2" id="KW-1185">Reference proteome</keyword>
<reference evidence="1" key="1">
    <citation type="submission" date="2022-07" db="EMBL/GenBank/DDBJ databases">
        <title>Phylogenomic reconstructions and comparative analyses of Kickxellomycotina fungi.</title>
        <authorList>
            <person name="Reynolds N.K."/>
            <person name="Stajich J.E."/>
            <person name="Barry K."/>
            <person name="Grigoriev I.V."/>
            <person name="Crous P."/>
            <person name="Smith M.E."/>
        </authorList>
    </citation>
    <scope>NUCLEOTIDE SEQUENCE</scope>
    <source>
        <strain evidence="1">CBS 190363</strain>
    </source>
</reference>
<evidence type="ECO:0000313" key="1">
    <source>
        <dbReference type="EMBL" id="KAJ2899425.1"/>
    </source>
</evidence>
<comment type="caution">
    <text evidence="1">The sequence shown here is derived from an EMBL/GenBank/DDBJ whole genome shotgun (WGS) entry which is preliminary data.</text>
</comment>
<organism evidence="1 2">
    <name type="scientific">Coemansia aciculifera</name>
    <dbReference type="NCBI Taxonomy" id="417176"/>
    <lineage>
        <taxon>Eukaryota</taxon>
        <taxon>Fungi</taxon>
        <taxon>Fungi incertae sedis</taxon>
        <taxon>Zoopagomycota</taxon>
        <taxon>Kickxellomycotina</taxon>
        <taxon>Kickxellomycetes</taxon>
        <taxon>Kickxellales</taxon>
        <taxon>Kickxellaceae</taxon>
        <taxon>Coemansia</taxon>
    </lineage>
</organism>
<dbReference type="EMBL" id="JANBVB010000027">
    <property type="protein sequence ID" value="KAJ2899425.1"/>
    <property type="molecule type" value="Genomic_DNA"/>
</dbReference>
<protein>
    <submittedName>
        <fullName evidence="1">Uncharacterized protein</fullName>
    </submittedName>
</protein>
<sequence>MVSARILAGLTILVLAQALPLQPKNGVQSGPGFTAIQSGSYFVEFHSEPAGPNCDTEHAAFTEQAKAAGIAMNTRNTFKRLFNGVSIDLPNTHYLEQIASLPMVKRTWPMQMRTRSVAIPSSNVAPNLLFAHQFTGVEKAHAELGLDGSGIKVGVIDTGVDYMHPDLGGCWKTPGCPFQYGSDFVGNGYDSGTTPRPRPGPDPRDTCDGHGTHVTGIIAAHGSKVRGVAPGVTLGIYRIFGCPGNGTGQAADDVILKALEAAHEDRMDVINMSFGGGSGWSEDPLSVAASRLVSDGIVMVASTGNAGANGLYTSGSPGLGVGVINVASFENWMITSLSIDVVGSKNNVSIVHSSPGNSKIRFMFEAPTRVVAPVDGSGSIEGCATYTESFAGQVLLIKRGGCTFVEKAAFAQSAGAVGVMVYNYESELMSPTSAGSNVTIPLVVIKSDDGQAILSELNFGRVTITATNRTMSAPNPAGGQISHFSSWGPDPELYLSPAVGAPGGNIFSTFPLALGGYTSLSGTSMASPYVAGMAALILQAKAKRISVDEVRRLILESARPVIDTNSTALLSPLRQGSGLANIWDSIASLATIDPPQLSLNYTELSAQSSPDSDSDFGSAGIAGLDNAATVKHSGEPTLARPAVQWPGQTVRVLTLRNTSPTNFLTCTMTNLPAAAVSSFMANGSFTATPRTWPEVNSTAAVARDTQPQAFVEGPALPIRVAPGASQRISVRIIAPSGLSQSDKWFYSGYLRFNLLWDDQVGTAQSLHVPYMGFLGDYTKLDVLSSPDEGLPFVSLRGSSDALVEDDHVLIDAAHRLSVHYRLEHPTRLLKMQLVDEANVPQGYLPYGYMEYLGRNYQSSSSHYSNSTINGTLYHDTDLTKPFATAPGTYRVRIDALRPLRNPGDPDSYQTWTSPKFILDSVSLVKNATADKLEVGDSVNYGEY</sequence>
<evidence type="ECO:0000313" key="2">
    <source>
        <dbReference type="Proteomes" id="UP001139981"/>
    </source>
</evidence>
<dbReference type="Proteomes" id="UP001139981">
    <property type="component" value="Unassembled WGS sequence"/>
</dbReference>
<name>A0ACC1M893_9FUNG</name>
<proteinExistence type="predicted"/>
<accession>A0ACC1M893</accession>
<gene>
    <name evidence="1" type="ORF">IWW38_000999</name>
</gene>